<dbReference type="InterPro" id="IPR051128">
    <property type="entry name" value="EgtD_Methyltrsf_superfamily"/>
</dbReference>
<feature type="domain" description="Sulfatase-modifying factor enzyme-like" evidence="1">
    <location>
        <begin position="7"/>
        <end position="90"/>
    </location>
</feature>
<dbReference type="Proteomes" id="UP001629462">
    <property type="component" value="Unassembled WGS sequence"/>
</dbReference>
<dbReference type="RefSeq" id="WP_250484964.1">
    <property type="nucleotide sequence ID" value="NZ_JAQQDB010000016.1"/>
</dbReference>
<dbReference type="Pfam" id="PF03781">
    <property type="entry name" value="FGE-sulfatase"/>
    <property type="match status" value="1"/>
</dbReference>
<comment type="caution">
    <text evidence="2">The sequence shown here is derived from an EMBL/GenBank/DDBJ whole genome shotgun (WGS) entry which is preliminary data.</text>
</comment>
<keyword evidence="3" id="KW-1185">Reference proteome</keyword>
<evidence type="ECO:0000313" key="3">
    <source>
        <dbReference type="Proteomes" id="UP001629462"/>
    </source>
</evidence>
<name>A0ABW9CNA8_9BURK</name>
<gene>
    <name evidence="2" type="ORF">PQR08_18705</name>
</gene>
<evidence type="ECO:0000313" key="2">
    <source>
        <dbReference type="EMBL" id="MFM0519461.1"/>
    </source>
</evidence>
<dbReference type="PANTHER" id="PTHR43397:SF1">
    <property type="entry name" value="ERGOTHIONEINE BIOSYNTHESIS PROTEIN 1"/>
    <property type="match status" value="1"/>
</dbReference>
<dbReference type="InterPro" id="IPR016187">
    <property type="entry name" value="CTDL_fold"/>
</dbReference>
<dbReference type="InterPro" id="IPR005532">
    <property type="entry name" value="SUMF_dom"/>
</dbReference>
<organism evidence="2 3">
    <name type="scientific">Caballeronia jiangsuensis</name>
    <dbReference type="NCBI Taxonomy" id="1458357"/>
    <lineage>
        <taxon>Bacteria</taxon>
        <taxon>Pseudomonadati</taxon>
        <taxon>Pseudomonadota</taxon>
        <taxon>Betaproteobacteria</taxon>
        <taxon>Burkholderiales</taxon>
        <taxon>Burkholderiaceae</taxon>
        <taxon>Caballeronia</taxon>
    </lineage>
</organism>
<dbReference type="Gene3D" id="3.90.1580.10">
    <property type="entry name" value="paralog of FGE (formylglycine-generating enzyme)"/>
    <property type="match status" value="1"/>
</dbReference>
<sequence>MQAHPENRSEFGVEGQFGNGWEWTSTEFGPLQGFEPFPFYLGYSANFFDGKHFVIKGGSPRTAACMLRPSFRNWFQAHYQYVYAGFRCVKN</sequence>
<accession>A0ABW9CNA8</accession>
<dbReference type="EMBL" id="JAQQDB010000016">
    <property type="protein sequence ID" value="MFM0519461.1"/>
    <property type="molecule type" value="Genomic_DNA"/>
</dbReference>
<dbReference type="PANTHER" id="PTHR43397">
    <property type="entry name" value="ERGOTHIONEINE BIOSYNTHESIS PROTEIN 1"/>
    <property type="match status" value="1"/>
</dbReference>
<dbReference type="SUPFAM" id="SSF56436">
    <property type="entry name" value="C-type lectin-like"/>
    <property type="match status" value="1"/>
</dbReference>
<reference evidence="2 3" key="1">
    <citation type="journal article" date="2024" name="Chem. Sci.">
        <title>Discovery of megapolipeptins by genome mining of a Burkholderiales bacteria collection.</title>
        <authorList>
            <person name="Paulo B.S."/>
            <person name="Recchia M.J.J."/>
            <person name="Lee S."/>
            <person name="Fergusson C.H."/>
            <person name="Romanowski S.B."/>
            <person name="Hernandez A."/>
            <person name="Krull N."/>
            <person name="Liu D.Y."/>
            <person name="Cavanagh H."/>
            <person name="Bos A."/>
            <person name="Gray C.A."/>
            <person name="Murphy B.T."/>
            <person name="Linington R.G."/>
            <person name="Eustaquio A.S."/>
        </authorList>
    </citation>
    <scope>NUCLEOTIDE SEQUENCE [LARGE SCALE GENOMIC DNA]</scope>
    <source>
        <strain evidence="2 3">RL17-374-BIF-D</strain>
    </source>
</reference>
<evidence type="ECO:0000259" key="1">
    <source>
        <dbReference type="Pfam" id="PF03781"/>
    </source>
</evidence>
<proteinExistence type="predicted"/>
<protein>
    <submittedName>
        <fullName evidence="2">SUMF1/EgtB/PvdO family nonheme iron enzyme</fullName>
    </submittedName>
</protein>
<dbReference type="InterPro" id="IPR042095">
    <property type="entry name" value="SUMF_sf"/>
</dbReference>